<dbReference type="CTD" id="20319047"/>
<dbReference type="GeneID" id="20319047"/>
<dbReference type="AlphaFoldDB" id="A0A074ZLN1"/>
<dbReference type="EMBL" id="KL596703">
    <property type="protein sequence ID" value="KER28263.1"/>
    <property type="molecule type" value="Genomic_DNA"/>
</dbReference>
<gene>
    <name evidence="1" type="ORF">T265_04865</name>
</gene>
<reference evidence="1 2" key="1">
    <citation type="submission" date="2013-11" db="EMBL/GenBank/DDBJ databases">
        <title>Opisthorchis viverrini - life in the bile duct.</title>
        <authorList>
            <person name="Young N.D."/>
            <person name="Nagarajan N."/>
            <person name="Lin S.J."/>
            <person name="Korhonen P.K."/>
            <person name="Jex A.R."/>
            <person name="Hall R.S."/>
            <person name="Safavi-Hemami H."/>
            <person name="Kaewkong W."/>
            <person name="Bertrand D."/>
            <person name="Gao S."/>
            <person name="Seet Q."/>
            <person name="Wongkham S."/>
            <person name="Teh B.T."/>
            <person name="Wongkham C."/>
            <person name="Intapan P.M."/>
            <person name="Maleewong W."/>
            <person name="Yang X."/>
            <person name="Hu M."/>
            <person name="Wang Z."/>
            <person name="Hofmann A."/>
            <person name="Sternberg P.W."/>
            <person name="Tan P."/>
            <person name="Wang J."/>
            <person name="Gasser R.B."/>
        </authorList>
    </citation>
    <scope>NUCLEOTIDE SEQUENCE [LARGE SCALE GENOMIC DNA]</scope>
</reference>
<proteinExistence type="predicted"/>
<dbReference type="KEGG" id="ovi:T265_04865"/>
<organism evidence="1 2">
    <name type="scientific">Opisthorchis viverrini</name>
    <name type="common">Southeast Asian liver fluke</name>
    <dbReference type="NCBI Taxonomy" id="6198"/>
    <lineage>
        <taxon>Eukaryota</taxon>
        <taxon>Metazoa</taxon>
        <taxon>Spiralia</taxon>
        <taxon>Lophotrochozoa</taxon>
        <taxon>Platyhelminthes</taxon>
        <taxon>Trematoda</taxon>
        <taxon>Digenea</taxon>
        <taxon>Opisthorchiida</taxon>
        <taxon>Opisthorchiata</taxon>
        <taxon>Opisthorchiidae</taxon>
        <taxon>Opisthorchis</taxon>
    </lineage>
</organism>
<keyword evidence="2" id="KW-1185">Reference proteome</keyword>
<dbReference type="Proteomes" id="UP000054324">
    <property type="component" value="Unassembled WGS sequence"/>
</dbReference>
<dbReference type="RefSeq" id="XP_009167983.1">
    <property type="nucleotide sequence ID" value="XM_009169719.1"/>
</dbReference>
<accession>A0A074ZLN1</accession>
<sequence>MDGLTDSLRTATNILPNYFTFVFASAPHNHKSPVISHFGLSVMAIIPTTMGHKSQKQTENALAGAISPHPGAKFALIGALNV</sequence>
<evidence type="ECO:0000313" key="2">
    <source>
        <dbReference type="Proteomes" id="UP000054324"/>
    </source>
</evidence>
<protein>
    <submittedName>
        <fullName evidence="1">Uncharacterized protein</fullName>
    </submittedName>
</protein>
<name>A0A074ZLN1_OPIVI</name>
<evidence type="ECO:0000313" key="1">
    <source>
        <dbReference type="EMBL" id="KER28263.1"/>
    </source>
</evidence>